<name>A0AAV4DC58_9GAST</name>
<evidence type="ECO:0000313" key="2">
    <source>
        <dbReference type="Proteomes" id="UP000735302"/>
    </source>
</evidence>
<accession>A0AAV4DC58</accession>
<evidence type="ECO:0000313" key="1">
    <source>
        <dbReference type="EMBL" id="GFO41630.1"/>
    </source>
</evidence>
<reference evidence="1 2" key="1">
    <citation type="journal article" date="2021" name="Elife">
        <title>Chloroplast acquisition without the gene transfer in kleptoplastic sea slugs, Plakobranchus ocellatus.</title>
        <authorList>
            <person name="Maeda T."/>
            <person name="Takahashi S."/>
            <person name="Yoshida T."/>
            <person name="Shimamura S."/>
            <person name="Takaki Y."/>
            <person name="Nagai Y."/>
            <person name="Toyoda A."/>
            <person name="Suzuki Y."/>
            <person name="Arimoto A."/>
            <person name="Ishii H."/>
            <person name="Satoh N."/>
            <person name="Nishiyama T."/>
            <person name="Hasebe M."/>
            <person name="Maruyama T."/>
            <person name="Minagawa J."/>
            <person name="Obokata J."/>
            <person name="Shigenobu S."/>
        </authorList>
    </citation>
    <scope>NUCLEOTIDE SEQUENCE [LARGE SCALE GENOMIC DNA]</scope>
</reference>
<protein>
    <submittedName>
        <fullName evidence="1">Uncharacterized protein</fullName>
    </submittedName>
</protein>
<proteinExistence type="predicted"/>
<keyword evidence="2" id="KW-1185">Reference proteome</keyword>
<sequence>MRLTPAELTMSESSDSWTPKVSMLITNRVSCEEDTSNMVNNCRKNACVGDRISAESGKLSPNSPVDENPVWLGQDFAGTRNYDSFLNIAIWCHAGWRGRSWTSNHLYSSSF</sequence>
<organism evidence="1 2">
    <name type="scientific">Plakobranchus ocellatus</name>
    <dbReference type="NCBI Taxonomy" id="259542"/>
    <lineage>
        <taxon>Eukaryota</taxon>
        <taxon>Metazoa</taxon>
        <taxon>Spiralia</taxon>
        <taxon>Lophotrochozoa</taxon>
        <taxon>Mollusca</taxon>
        <taxon>Gastropoda</taxon>
        <taxon>Heterobranchia</taxon>
        <taxon>Euthyneura</taxon>
        <taxon>Panpulmonata</taxon>
        <taxon>Sacoglossa</taxon>
        <taxon>Placobranchoidea</taxon>
        <taxon>Plakobranchidae</taxon>
        <taxon>Plakobranchus</taxon>
    </lineage>
</organism>
<comment type="caution">
    <text evidence="1">The sequence shown here is derived from an EMBL/GenBank/DDBJ whole genome shotgun (WGS) entry which is preliminary data.</text>
</comment>
<dbReference type="AlphaFoldDB" id="A0AAV4DC58"/>
<gene>
    <name evidence="1" type="ORF">PoB_006813500</name>
</gene>
<dbReference type="Proteomes" id="UP000735302">
    <property type="component" value="Unassembled WGS sequence"/>
</dbReference>
<dbReference type="EMBL" id="BLXT01007705">
    <property type="protein sequence ID" value="GFO41630.1"/>
    <property type="molecule type" value="Genomic_DNA"/>
</dbReference>